<evidence type="ECO:0000313" key="3">
    <source>
        <dbReference type="Proteomes" id="UP000658320"/>
    </source>
</evidence>
<evidence type="ECO:0000256" key="1">
    <source>
        <dbReference type="SAM" id="MobiDB-lite"/>
    </source>
</evidence>
<comment type="caution">
    <text evidence="2">The sequence shown here is derived from an EMBL/GenBank/DDBJ whole genome shotgun (WGS) entry which is preliminary data.</text>
</comment>
<evidence type="ECO:0000313" key="2">
    <source>
        <dbReference type="EMBL" id="GGR13036.1"/>
    </source>
</evidence>
<proteinExistence type="predicted"/>
<keyword evidence="3" id="KW-1185">Reference proteome</keyword>
<sequence>MAGGAELAALKHELSQVRGVDVEELPEEEDLTAPVATAREGSA</sequence>
<dbReference type="Proteomes" id="UP000658320">
    <property type="component" value="Unassembled WGS sequence"/>
</dbReference>
<protein>
    <submittedName>
        <fullName evidence="2">Uncharacterized protein</fullName>
    </submittedName>
</protein>
<reference evidence="2" key="2">
    <citation type="submission" date="2020-09" db="EMBL/GenBank/DDBJ databases">
        <authorList>
            <person name="Sun Q."/>
            <person name="Ohkuma M."/>
        </authorList>
    </citation>
    <scope>NUCLEOTIDE SEQUENCE</scope>
    <source>
        <strain evidence="2">JCM 4346</strain>
    </source>
</reference>
<reference evidence="2" key="1">
    <citation type="journal article" date="2014" name="Int. J. Syst. Evol. Microbiol.">
        <title>Complete genome sequence of Corynebacterium casei LMG S-19264T (=DSM 44701T), isolated from a smear-ripened cheese.</title>
        <authorList>
            <consortium name="US DOE Joint Genome Institute (JGI-PGF)"/>
            <person name="Walter F."/>
            <person name="Albersmeier A."/>
            <person name="Kalinowski J."/>
            <person name="Ruckert C."/>
        </authorList>
    </citation>
    <scope>NUCLEOTIDE SEQUENCE</scope>
    <source>
        <strain evidence="2">JCM 4346</strain>
    </source>
</reference>
<name>A0A918C9U1_9ACTN</name>
<feature type="region of interest" description="Disordered" evidence="1">
    <location>
        <begin position="23"/>
        <end position="43"/>
    </location>
</feature>
<gene>
    <name evidence="2" type="ORF">GCM10010251_31720</name>
</gene>
<dbReference type="AlphaFoldDB" id="A0A918C9U1"/>
<organism evidence="2 3">
    <name type="scientific">Streptomyces aurantiogriseus</name>
    <dbReference type="NCBI Taxonomy" id="66870"/>
    <lineage>
        <taxon>Bacteria</taxon>
        <taxon>Bacillati</taxon>
        <taxon>Actinomycetota</taxon>
        <taxon>Actinomycetes</taxon>
        <taxon>Kitasatosporales</taxon>
        <taxon>Streptomycetaceae</taxon>
        <taxon>Streptomyces</taxon>
    </lineage>
</organism>
<dbReference type="EMBL" id="BMSX01000006">
    <property type="protein sequence ID" value="GGR13036.1"/>
    <property type="molecule type" value="Genomic_DNA"/>
</dbReference>
<accession>A0A918C9U1</accession>